<dbReference type="OrthoDB" id="221164at2157"/>
<keyword evidence="3" id="KW-1185">Reference proteome</keyword>
<evidence type="ECO:0000313" key="3">
    <source>
        <dbReference type="Proteomes" id="UP000199215"/>
    </source>
</evidence>
<organism evidence="2 3">
    <name type="scientific">Halopenitus malekzadehii</name>
    <dbReference type="NCBI Taxonomy" id="1267564"/>
    <lineage>
        <taxon>Archaea</taxon>
        <taxon>Methanobacteriati</taxon>
        <taxon>Methanobacteriota</taxon>
        <taxon>Stenosarchaea group</taxon>
        <taxon>Halobacteria</taxon>
        <taxon>Halobacteriales</taxon>
        <taxon>Haloferacaceae</taxon>
        <taxon>Halopenitus</taxon>
    </lineage>
</organism>
<feature type="transmembrane region" description="Helical" evidence="1">
    <location>
        <begin position="79"/>
        <end position="101"/>
    </location>
</feature>
<evidence type="ECO:0000256" key="1">
    <source>
        <dbReference type="SAM" id="Phobius"/>
    </source>
</evidence>
<protein>
    <submittedName>
        <fullName evidence="2">Uncharacterized protein</fullName>
    </submittedName>
</protein>
<feature type="transmembrane region" description="Helical" evidence="1">
    <location>
        <begin position="43"/>
        <end position="67"/>
    </location>
</feature>
<dbReference type="EMBL" id="FNWU01000027">
    <property type="protein sequence ID" value="SEH67061.1"/>
    <property type="molecule type" value="Genomic_DNA"/>
</dbReference>
<dbReference type="InterPro" id="IPR055943">
    <property type="entry name" value="DUF7521"/>
</dbReference>
<dbReference type="STRING" id="1267564.SAMN05192561_12710"/>
<dbReference type="Pfam" id="PF24365">
    <property type="entry name" value="DUF7521"/>
    <property type="match status" value="1"/>
</dbReference>
<dbReference type="AlphaFoldDB" id="A0A1H6JWS8"/>
<keyword evidence="1" id="KW-0812">Transmembrane</keyword>
<gene>
    <name evidence="2" type="ORF">SAMN05192561_12710</name>
</gene>
<evidence type="ECO:0000313" key="2">
    <source>
        <dbReference type="EMBL" id="SEH67061.1"/>
    </source>
</evidence>
<accession>A0A1H6JWS8</accession>
<dbReference type="RefSeq" id="WP_092818006.1">
    <property type="nucleotide sequence ID" value="NZ_FNWU01000027.1"/>
</dbReference>
<feature type="transmembrane region" description="Helical" evidence="1">
    <location>
        <begin position="6"/>
        <end position="31"/>
    </location>
</feature>
<keyword evidence="1" id="KW-0472">Membrane</keyword>
<reference evidence="2 3" key="1">
    <citation type="submission" date="2016-10" db="EMBL/GenBank/DDBJ databases">
        <authorList>
            <person name="de Groot N.N."/>
        </authorList>
    </citation>
    <scope>NUCLEOTIDE SEQUENCE [LARGE SCALE GENOMIC DNA]</scope>
    <source>
        <strain evidence="2 3">IBRC-M10418</strain>
    </source>
</reference>
<name>A0A1H6JWS8_9EURY</name>
<proteinExistence type="predicted"/>
<keyword evidence="1" id="KW-1133">Transmembrane helix</keyword>
<sequence length="103" mass="11262">MSTTEPVLYLSLLAATLLASALGLIIVFQAFRGYRRNDSQRMLYLAVGLALITVAPFGLSIVFTLFAPGIGNEEFLLSYVLPMASRLLEISGLGLILYSLYRT</sequence>
<dbReference type="Proteomes" id="UP000199215">
    <property type="component" value="Unassembled WGS sequence"/>
</dbReference>